<keyword evidence="8 14" id="KW-0812">Transmembrane</keyword>
<comment type="caution">
    <text evidence="14">Lacks conserved residue(s) required for the propagation of feature annotation.</text>
</comment>
<gene>
    <name evidence="15" type="primary">TBLA0B07410</name>
    <name evidence="15" type="ORF">TBLA_0B07410</name>
</gene>
<accession>I2GZK7</accession>
<feature type="transmembrane region" description="Helical" evidence="14">
    <location>
        <begin position="291"/>
        <end position="313"/>
    </location>
</feature>
<keyword evidence="7" id="KW-0808">Transferase</keyword>
<dbReference type="KEGG" id="tbl:TBLA_0B07410"/>
<feature type="transmembrane region" description="Helical" evidence="14">
    <location>
        <begin position="449"/>
        <end position="468"/>
    </location>
</feature>
<evidence type="ECO:0000256" key="9">
    <source>
        <dbReference type="ARBA" id="ARBA00022824"/>
    </source>
</evidence>
<feature type="transmembrane region" description="Helical" evidence="14">
    <location>
        <begin position="382"/>
        <end position="401"/>
    </location>
</feature>
<dbReference type="STRING" id="1071380.I2GZK7"/>
<evidence type="ECO:0000256" key="8">
    <source>
        <dbReference type="ARBA" id="ARBA00022692"/>
    </source>
</evidence>
<dbReference type="InterPro" id="IPR016900">
    <property type="entry name" value="Alg10"/>
</dbReference>
<feature type="transmembrane region" description="Helical" evidence="14">
    <location>
        <begin position="248"/>
        <end position="271"/>
    </location>
</feature>
<evidence type="ECO:0000256" key="13">
    <source>
        <dbReference type="ARBA" id="ARBA00048064"/>
    </source>
</evidence>
<dbReference type="RefSeq" id="XP_004179078.1">
    <property type="nucleotide sequence ID" value="XM_004179030.1"/>
</dbReference>
<keyword evidence="9" id="KW-0256">Endoplasmic reticulum</keyword>
<dbReference type="GO" id="GO:0106073">
    <property type="term" value="F:dolichyl pyrophosphate Glc2Man9GlcNAc2 alpha-1,2-glucosyltransferase activity"/>
    <property type="evidence" value="ECO:0007669"/>
    <property type="project" value="UniProtKB-UniRule"/>
</dbReference>
<dbReference type="EMBL" id="HE806317">
    <property type="protein sequence ID" value="CCH59559.1"/>
    <property type="molecule type" value="Genomic_DNA"/>
</dbReference>
<evidence type="ECO:0000313" key="15">
    <source>
        <dbReference type="EMBL" id="CCH59559.1"/>
    </source>
</evidence>
<dbReference type="GO" id="GO:0006488">
    <property type="term" value="P:dolichol-linked oligosaccharide biosynthetic process"/>
    <property type="evidence" value="ECO:0007669"/>
    <property type="project" value="UniProtKB-UniRule"/>
</dbReference>
<dbReference type="Pfam" id="PF04922">
    <property type="entry name" value="DIE2_ALG10"/>
    <property type="match status" value="1"/>
</dbReference>
<evidence type="ECO:0000256" key="2">
    <source>
        <dbReference type="ARBA" id="ARBA00004922"/>
    </source>
</evidence>
<evidence type="ECO:0000256" key="14">
    <source>
        <dbReference type="PIRNR" id="PIRNR028810"/>
    </source>
</evidence>
<evidence type="ECO:0000256" key="5">
    <source>
        <dbReference type="ARBA" id="ARBA00018512"/>
    </source>
</evidence>
<dbReference type="GeneID" id="14493793"/>
<comment type="similarity">
    <text evidence="3 14">Belongs to the ALG10 glucosyltransferase family.</text>
</comment>
<dbReference type="PANTHER" id="PTHR12989">
    <property type="entry name" value="ALPHA-1,2-GLUCOSYLTRANSFERASE ALG10"/>
    <property type="match status" value="1"/>
</dbReference>
<evidence type="ECO:0000256" key="7">
    <source>
        <dbReference type="ARBA" id="ARBA00022679"/>
    </source>
</evidence>
<dbReference type="EC" id="2.4.1.256" evidence="4 14"/>
<evidence type="ECO:0000256" key="4">
    <source>
        <dbReference type="ARBA" id="ARBA00011967"/>
    </source>
</evidence>
<dbReference type="Proteomes" id="UP000002866">
    <property type="component" value="Chromosome 2"/>
</dbReference>
<keyword evidence="6 14" id="KW-0328">Glycosyltransferase</keyword>
<comment type="catalytic activity">
    <reaction evidence="13">
        <text>an alpha-D-Glc-(1-&gt;3)-alpha-D-Glc-(1-&gt;3)-alpha-D-Man-(1-&gt;2)-alpha-D-Man-(1-&gt;2)-alpha-D-Man-(1-&gt;3)-[alpha-D-Man-(1-&gt;2)-alpha-D-Man-(1-&gt;3)-[alpha-D-Man-(1-&gt;2)-alpha-D-Man-(1-&gt;6)]-alpha-D-Man-(1-&gt;6)]-beta-D-Man-(1-&gt;4)-beta-D-GlcNAc-(1-&gt;4)-alpha-D-GlcNAc-diphospho-di-trans,poly-cis-dolichol + a di-trans,poly-cis-dolichyl beta-D-glucosyl phosphate = a alpha-D-Glc-(1-&gt;2)-alpha-D-Glc-(1-&gt;3)-alpha-D-Glc-(1-&gt;3)-alpha-D-Man-(1-&gt;2)-alpha-D-Man-(1-&gt;2)-alpha-D-Man-(1-&gt;3)-[alpha-D-Man-(1-&gt;2)-alpha-D-Man-(1-&gt;3)-[alpha-D-Man-(1-&gt;2)-alpha-D-Man-(1-&gt;6)]-alpha-D-Man-(1-&gt;6)]-beta-D-Man-(1-&gt;4)-beta-D-GlcNAc-(1-&gt;4)-alpha-D-GlcNAc-diphospho-di-trans,poly-cis-dolichol + a di-trans,poly-cis-dolichyl phosphate + H(+)</text>
        <dbReference type="Rhea" id="RHEA:29543"/>
        <dbReference type="Rhea" id="RHEA-COMP:19498"/>
        <dbReference type="Rhea" id="RHEA-COMP:19502"/>
        <dbReference type="Rhea" id="RHEA-COMP:19512"/>
        <dbReference type="Rhea" id="RHEA-COMP:19522"/>
        <dbReference type="ChEBI" id="CHEBI:15378"/>
        <dbReference type="ChEBI" id="CHEBI:57525"/>
        <dbReference type="ChEBI" id="CHEBI:57683"/>
        <dbReference type="ChEBI" id="CHEBI:132522"/>
        <dbReference type="ChEBI" id="CHEBI:132523"/>
        <dbReference type="EC" id="2.4.1.256"/>
    </reaction>
    <physiologicalReaction direction="left-to-right" evidence="13">
        <dbReference type="Rhea" id="RHEA:29544"/>
    </physiologicalReaction>
</comment>
<evidence type="ECO:0000256" key="6">
    <source>
        <dbReference type="ARBA" id="ARBA00022676"/>
    </source>
</evidence>
<feature type="transmembrane region" description="Helical" evidence="14">
    <location>
        <begin position="217"/>
        <end position="236"/>
    </location>
</feature>
<dbReference type="OMA" id="VWDSKIT"/>
<evidence type="ECO:0000313" key="16">
    <source>
        <dbReference type="Proteomes" id="UP000002866"/>
    </source>
</evidence>
<evidence type="ECO:0000256" key="12">
    <source>
        <dbReference type="ARBA" id="ARBA00044727"/>
    </source>
</evidence>
<organism evidence="15 16">
    <name type="scientific">Henningerozyma blattae (strain ATCC 34711 / CBS 6284 / DSM 70876 / NBRC 10599 / NRRL Y-10934 / UCD 77-7)</name>
    <name type="common">Yeast</name>
    <name type="synonym">Tetrapisispora blattae</name>
    <dbReference type="NCBI Taxonomy" id="1071380"/>
    <lineage>
        <taxon>Eukaryota</taxon>
        <taxon>Fungi</taxon>
        <taxon>Dikarya</taxon>
        <taxon>Ascomycota</taxon>
        <taxon>Saccharomycotina</taxon>
        <taxon>Saccharomycetes</taxon>
        <taxon>Saccharomycetales</taxon>
        <taxon>Saccharomycetaceae</taxon>
        <taxon>Henningerozyma</taxon>
    </lineage>
</organism>
<feature type="transmembrane region" description="Helical" evidence="14">
    <location>
        <begin position="87"/>
        <end position="104"/>
    </location>
</feature>
<reference evidence="15 16" key="1">
    <citation type="journal article" date="2011" name="Proc. Natl. Acad. Sci. U.S.A.">
        <title>Evolutionary erosion of yeast sex chromosomes by mating-type switching accidents.</title>
        <authorList>
            <person name="Gordon J.L."/>
            <person name="Armisen D."/>
            <person name="Proux-Wera E."/>
            <person name="Oheigeartaigh S.S."/>
            <person name="Byrne K.P."/>
            <person name="Wolfe K.H."/>
        </authorList>
    </citation>
    <scope>NUCLEOTIDE SEQUENCE [LARGE SCALE GENOMIC DNA]</scope>
    <source>
        <strain evidence="16">ATCC 34711 / CBS 6284 / DSM 70876 / NBRC 10599 / NRRL Y-10934 / UCD 77-7</strain>
    </source>
</reference>
<feature type="transmembrane region" description="Helical" evidence="14">
    <location>
        <begin position="58"/>
        <end position="75"/>
    </location>
</feature>
<proteinExistence type="inferred from homology"/>
<dbReference type="UniPathway" id="UPA00378"/>
<keyword evidence="10 14" id="KW-1133">Transmembrane helix</keyword>
<dbReference type="PANTHER" id="PTHR12989:SF10">
    <property type="entry name" value="DOL-P-GLC:GLC(2)MAN(9)GLCNAC(2)-PP-DOL ALPHA-1,2-GLUCOSYLTRANSFERASE-RELATED"/>
    <property type="match status" value="1"/>
</dbReference>
<keyword evidence="16" id="KW-1185">Reference proteome</keyword>
<evidence type="ECO:0000256" key="11">
    <source>
        <dbReference type="ARBA" id="ARBA00023136"/>
    </source>
</evidence>
<dbReference type="PIRSF" id="PIRSF028810">
    <property type="entry name" value="Alpha1_2_glucosyltferase_Alg10"/>
    <property type="match status" value="1"/>
</dbReference>
<feature type="transmembrane region" description="Helical" evidence="14">
    <location>
        <begin position="110"/>
        <end position="128"/>
    </location>
</feature>
<comment type="pathway">
    <text evidence="2">Protein modification; protein glycosylation.</text>
</comment>
<dbReference type="eggNOG" id="KOG2642">
    <property type="taxonomic scope" value="Eukaryota"/>
</dbReference>
<dbReference type="AlphaFoldDB" id="I2GZK7"/>
<evidence type="ECO:0000256" key="1">
    <source>
        <dbReference type="ARBA" id="ARBA00004477"/>
    </source>
</evidence>
<dbReference type="FunCoup" id="I2GZK7">
    <property type="interactions" value="707"/>
</dbReference>
<evidence type="ECO:0000256" key="3">
    <source>
        <dbReference type="ARBA" id="ARBA00010600"/>
    </source>
</evidence>
<dbReference type="HOGENOM" id="CLU_017053_1_0_1"/>
<evidence type="ECO:0000256" key="10">
    <source>
        <dbReference type="ARBA" id="ARBA00022989"/>
    </source>
</evidence>
<sequence>MNIILYILLLIYFLITFKIINTQVVPFDFIDEKFHVNQTIEYIKGNWFNWDPKITTPPGLYIMGWLNWKFFHYIFNWSTRCILRMTNLLGGAVILPLIVLRPLFFHNAIGFWPINLMIFPLLSMYYYLYYTDVWSSILILESLTLMLTRPVGKYSIWASSIVGGLSCCFRQTNIIWNAYIMVVGLERETMMKKGFNQSHLNNYIKVLINSIEEFPRIVLPFFINFALFLIFIIWNGSITLGDKANHVAGLHLVQIFYCIMFIMIFSIPIWISRRFLENYLIRCLLKPFRTFFEIIGIMLVIRYFTVIHPFLLADNRHYTFYLFKRIINNPYKIIKYGFMSGVYHFSTFVYYEVLRPCELLSSSLQPLVVEDIKEMPLQLTHVSWSALILCTLATVVPSPLFEPRYYILPYLFWRLAITCSAQPFIDDSISDAPKTSDTGVTIVTGTRRLFYEFLWFGLINIFMLIVFIKKPFIWETEENPQHIMW</sequence>
<comment type="subcellular location">
    <subcellularLocation>
        <location evidence="1">Endoplasmic reticulum membrane</location>
        <topology evidence="1">Multi-pass membrane protein</topology>
    </subcellularLocation>
</comment>
<comment type="function">
    <text evidence="12">Dol-P-Glc:Glc(2)Man(9)GlcNAc(2)-PP-Dol alpha-1,2-glucosyltransferase that operates in the biosynthetic pathway of dolichol-linked oligosaccharides, the glycan precursors employed in protein asparagine (N)-glycosylation. The assembly of dolichol-linked oligosaccharides begins on the cytosolic side of the endoplasmic reticulum membrane and finishes in its lumen. The sequential addition of sugars to dolichol pyrophosphate produces dolichol-linked oligosaccharides containing fourteen sugars, including two GlcNAcs, nine mannoses and three glucoses. Once assembled, the oligosaccharide is transferred from the lipid to nascent proteins by oligosaccharyltransferases. In the lumen of the endoplasmic reticulum, adds the third and last glucose residue from dolichyl phosphate glucose (Dol-P-Glc) onto the lipid-linked oligosaccharide intermediate Glc(2)Man(9)GlcNAc(2)-PP-Dol to produce Glc(3)Man(9)GlcNAc(2)-PP-Dol.</text>
</comment>
<name>I2GZK7_HENB6</name>
<dbReference type="InParanoid" id="I2GZK7"/>
<protein>
    <recommendedName>
        <fullName evidence="5 14">Dol-P-Glc:Glc(2)Man(9)GlcNAc(2)-PP-Dol alpha-1,2-glucosyltransferase</fullName>
        <ecNumber evidence="4 14">2.4.1.256</ecNumber>
    </recommendedName>
</protein>
<dbReference type="GO" id="GO:0005789">
    <property type="term" value="C:endoplasmic reticulum membrane"/>
    <property type="evidence" value="ECO:0007669"/>
    <property type="project" value="UniProtKB-SubCell"/>
</dbReference>
<keyword evidence="11 14" id="KW-0472">Membrane</keyword>
<dbReference type="OrthoDB" id="4769at2759"/>